<proteinExistence type="predicted"/>
<protein>
    <submittedName>
        <fullName evidence="1">Uncharacterized protein</fullName>
    </submittedName>
</protein>
<evidence type="ECO:0000313" key="1">
    <source>
        <dbReference type="EMBL" id="KAK3386781.1"/>
    </source>
</evidence>
<dbReference type="Pfam" id="PF26639">
    <property type="entry name" value="Het-6_barrel"/>
    <property type="match status" value="1"/>
</dbReference>
<keyword evidence="2" id="KW-1185">Reference proteome</keyword>
<dbReference type="AlphaFoldDB" id="A0AAE0U0X0"/>
<evidence type="ECO:0000313" key="2">
    <source>
        <dbReference type="Proteomes" id="UP001285441"/>
    </source>
</evidence>
<accession>A0AAE0U0X0</accession>
<sequence>MAADHDTSAAEPTPSIDTAAVRQSMEARTKMRKLIVTSSGLLGLAPVTTRPEDVVIVIPGHGKPIIARKSFTANDQDFWYIIGEAYIHGMMEAQKLSLSTNEWHGQESSSAAATLQFIPFV</sequence>
<organism evidence="1 2">
    <name type="scientific">Podospora didyma</name>
    <dbReference type="NCBI Taxonomy" id="330526"/>
    <lineage>
        <taxon>Eukaryota</taxon>
        <taxon>Fungi</taxon>
        <taxon>Dikarya</taxon>
        <taxon>Ascomycota</taxon>
        <taxon>Pezizomycotina</taxon>
        <taxon>Sordariomycetes</taxon>
        <taxon>Sordariomycetidae</taxon>
        <taxon>Sordariales</taxon>
        <taxon>Podosporaceae</taxon>
        <taxon>Podospora</taxon>
    </lineage>
</organism>
<comment type="caution">
    <text evidence="1">The sequence shown here is derived from an EMBL/GenBank/DDBJ whole genome shotgun (WGS) entry which is preliminary data.</text>
</comment>
<gene>
    <name evidence="1" type="ORF">B0H63DRAFT_447687</name>
</gene>
<dbReference type="EMBL" id="JAULSW010000003">
    <property type="protein sequence ID" value="KAK3386781.1"/>
    <property type="molecule type" value="Genomic_DNA"/>
</dbReference>
<reference evidence="1" key="2">
    <citation type="submission" date="2023-06" db="EMBL/GenBank/DDBJ databases">
        <authorList>
            <consortium name="Lawrence Berkeley National Laboratory"/>
            <person name="Haridas S."/>
            <person name="Hensen N."/>
            <person name="Bonometti L."/>
            <person name="Westerberg I."/>
            <person name="Brannstrom I.O."/>
            <person name="Guillou S."/>
            <person name="Cros-Aarteil S."/>
            <person name="Calhoun S."/>
            <person name="Kuo A."/>
            <person name="Mondo S."/>
            <person name="Pangilinan J."/>
            <person name="Riley R."/>
            <person name="LaButti K."/>
            <person name="Andreopoulos B."/>
            <person name="Lipzen A."/>
            <person name="Chen C."/>
            <person name="Yanf M."/>
            <person name="Daum C."/>
            <person name="Ng V."/>
            <person name="Clum A."/>
            <person name="Steindorff A."/>
            <person name="Ohm R."/>
            <person name="Martin F."/>
            <person name="Silar P."/>
            <person name="Natvig D."/>
            <person name="Lalanne C."/>
            <person name="Gautier V."/>
            <person name="Ament-velasquez S.L."/>
            <person name="Kruys A."/>
            <person name="Hutchinson M.I."/>
            <person name="Powell A.J."/>
            <person name="Barry K."/>
            <person name="Miller A.N."/>
            <person name="Grigoriev I.V."/>
            <person name="Debuchy R."/>
            <person name="Gladieux P."/>
            <person name="Thoren M.H."/>
            <person name="Johannesson H."/>
        </authorList>
    </citation>
    <scope>NUCLEOTIDE SEQUENCE</scope>
    <source>
        <strain evidence="1">CBS 232.78</strain>
    </source>
</reference>
<name>A0AAE0U0X0_9PEZI</name>
<reference evidence="1" key="1">
    <citation type="journal article" date="2023" name="Mol. Phylogenet. Evol.">
        <title>Genome-scale phylogeny and comparative genomics of the fungal order Sordariales.</title>
        <authorList>
            <person name="Hensen N."/>
            <person name="Bonometti L."/>
            <person name="Westerberg I."/>
            <person name="Brannstrom I.O."/>
            <person name="Guillou S."/>
            <person name="Cros-Aarteil S."/>
            <person name="Calhoun S."/>
            <person name="Haridas S."/>
            <person name="Kuo A."/>
            <person name="Mondo S."/>
            <person name="Pangilinan J."/>
            <person name="Riley R."/>
            <person name="LaButti K."/>
            <person name="Andreopoulos B."/>
            <person name="Lipzen A."/>
            <person name="Chen C."/>
            <person name="Yan M."/>
            <person name="Daum C."/>
            <person name="Ng V."/>
            <person name="Clum A."/>
            <person name="Steindorff A."/>
            <person name="Ohm R.A."/>
            <person name="Martin F."/>
            <person name="Silar P."/>
            <person name="Natvig D.O."/>
            <person name="Lalanne C."/>
            <person name="Gautier V."/>
            <person name="Ament-Velasquez S.L."/>
            <person name="Kruys A."/>
            <person name="Hutchinson M.I."/>
            <person name="Powell A.J."/>
            <person name="Barry K."/>
            <person name="Miller A.N."/>
            <person name="Grigoriev I.V."/>
            <person name="Debuchy R."/>
            <person name="Gladieux P."/>
            <person name="Hiltunen Thoren M."/>
            <person name="Johannesson H."/>
        </authorList>
    </citation>
    <scope>NUCLEOTIDE SEQUENCE</scope>
    <source>
        <strain evidence="1">CBS 232.78</strain>
    </source>
</reference>
<dbReference type="Proteomes" id="UP001285441">
    <property type="component" value="Unassembled WGS sequence"/>
</dbReference>